<dbReference type="Pfam" id="PF00109">
    <property type="entry name" value="ketoacyl-synt"/>
    <property type="match status" value="1"/>
</dbReference>
<feature type="domain" description="PKS/mFAS DH" evidence="12">
    <location>
        <begin position="948"/>
        <end position="1260"/>
    </location>
</feature>
<evidence type="ECO:0000256" key="5">
    <source>
        <dbReference type="ARBA" id="ARBA00022857"/>
    </source>
</evidence>
<evidence type="ECO:0000256" key="7">
    <source>
        <dbReference type="ARBA" id="ARBA00023268"/>
    </source>
</evidence>
<dbReference type="Gene3D" id="3.90.180.10">
    <property type="entry name" value="Medium-chain alcohol dehydrogenases, catalytic domain"/>
    <property type="match status" value="1"/>
</dbReference>
<dbReference type="InterPro" id="IPR050091">
    <property type="entry name" value="PKS_NRPS_Biosynth_Enz"/>
</dbReference>
<dbReference type="InterPro" id="IPR049551">
    <property type="entry name" value="PKS_DH_C"/>
</dbReference>
<dbReference type="SUPFAM" id="SSF53901">
    <property type="entry name" value="Thiolase-like"/>
    <property type="match status" value="1"/>
</dbReference>
<dbReference type="Pfam" id="PF08242">
    <property type="entry name" value="Methyltransf_12"/>
    <property type="match status" value="1"/>
</dbReference>
<dbReference type="InterPro" id="IPR020843">
    <property type="entry name" value="ER"/>
</dbReference>
<dbReference type="InterPro" id="IPR014030">
    <property type="entry name" value="Ketoacyl_synth_N"/>
</dbReference>
<dbReference type="InterPro" id="IPR001227">
    <property type="entry name" value="Ac_transferase_dom_sf"/>
</dbReference>
<dbReference type="Pfam" id="PF16197">
    <property type="entry name" value="KAsynt_C_assoc"/>
    <property type="match status" value="1"/>
</dbReference>
<dbReference type="PANTHER" id="PTHR43775">
    <property type="entry name" value="FATTY ACID SYNTHASE"/>
    <property type="match status" value="1"/>
</dbReference>
<dbReference type="InterPro" id="IPR011032">
    <property type="entry name" value="GroES-like_sf"/>
</dbReference>
<dbReference type="RefSeq" id="XP_042996753.1">
    <property type="nucleotide sequence ID" value="XM_043140819.1"/>
</dbReference>
<dbReference type="CDD" id="cd00833">
    <property type="entry name" value="PKS"/>
    <property type="match status" value="1"/>
</dbReference>
<keyword evidence="7" id="KW-0511">Multifunctional enzyme</keyword>
<dbReference type="InterPro" id="IPR013217">
    <property type="entry name" value="Methyltransf_12"/>
</dbReference>
<dbReference type="Gene3D" id="3.40.366.10">
    <property type="entry name" value="Malonyl-Coenzyme A Acyl Carrier Protein, domain 2"/>
    <property type="match status" value="1"/>
</dbReference>
<dbReference type="InterPro" id="IPR016035">
    <property type="entry name" value="Acyl_Trfase/lysoPLipase"/>
</dbReference>
<reference evidence="13" key="1">
    <citation type="submission" date="2020-03" db="EMBL/GenBank/DDBJ databases">
        <title>A mixture of massive structural variations and highly conserved coding sequences in Ustilaginoidea virens genome.</title>
        <authorList>
            <person name="Zhang K."/>
            <person name="Zhao Z."/>
            <person name="Zhang Z."/>
            <person name="Li Y."/>
            <person name="Hsiang T."/>
            <person name="Sun W."/>
        </authorList>
    </citation>
    <scope>NUCLEOTIDE SEQUENCE</scope>
    <source>
        <strain evidence="13">UV-8b</strain>
    </source>
</reference>
<dbReference type="SMART" id="SM00829">
    <property type="entry name" value="PKS_ER"/>
    <property type="match status" value="1"/>
</dbReference>
<dbReference type="SUPFAM" id="SSF53335">
    <property type="entry name" value="S-adenosyl-L-methionine-dependent methyltransferases"/>
    <property type="match status" value="1"/>
</dbReference>
<keyword evidence="6" id="KW-0560">Oxidoreductase</keyword>
<name>A0A8E5HPN3_USTVR</name>
<dbReference type="InterPro" id="IPR032821">
    <property type="entry name" value="PKS_assoc"/>
</dbReference>
<dbReference type="Proteomes" id="UP000027002">
    <property type="component" value="Chromosome 2"/>
</dbReference>
<dbReference type="InterPro" id="IPR020806">
    <property type="entry name" value="PKS_PP-bd"/>
</dbReference>
<dbReference type="InterPro" id="IPR020807">
    <property type="entry name" value="PKS_DH"/>
</dbReference>
<dbReference type="Gene3D" id="3.40.50.150">
    <property type="entry name" value="Vaccinia Virus protein VP39"/>
    <property type="match status" value="1"/>
</dbReference>
<proteinExistence type="predicted"/>
<dbReference type="InterPro" id="IPR042104">
    <property type="entry name" value="PKS_dehydratase_sf"/>
</dbReference>
<dbReference type="InterPro" id="IPR036291">
    <property type="entry name" value="NAD(P)-bd_dom_sf"/>
</dbReference>
<feature type="active site" description="Proton donor; for dehydratase activity" evidence="9">
    <location>
        <position position="1171"/>
    </location>
</feature>
<dbReference type="Pfam" id="PF14765">
    <property type="entry name" value="PS-DH"/>
    <property type="match status" value="1"/>
</dbReference>
<protein>
    <recommendedName>
        <fullName evidence="15">Polyketide synthase</fullName>
    </recommendedName>
</protein>
<dbReference type="Pfam" id="PF00698">
    <property type="entry name" value="Acyl_transf_1"/>
    <property type="match status" value="1"/>
</dbReference>
<dbReference type="Pfam" id="PF21089">
    <property type="entry name" value="PKS_DH_N"/>
    <property type="match status" value="1"/>
</dbReference>
<comment type="pathway">
    <text evidence="1">Secondary metabolite biosynthesis.</text>
</comment>
<feature type="region of interest" description="C-terminal hotdog fold" evidence="9">
    <location>
        <begin position="1104"/>
        <end position="1260"/>
    </location>
</feature>
<dbReference type="SMART" id="SM00823">
    <property type="entry name" value="PKS_PP"/>
    <property type="match status" value="1"/>
</dbReference>
<dbReference type="InterPro" id="IPR020841">
    <property type="entry name" value="PKS_Beta-ketoAc_synthase_dom"/>
</dbReference>
<dbReference type="SUPFAM" id="SSF51735">
    <property type="entry name" value="NAD(P)-binding Rossmann-fold domains"/>
    <property type="match status" value="2"/>
</dbReference>
<dbReference type="InterPro" id="IPR013968">
    <property type="entry name" value="PKS_KR"/>
</dbReference>
<keyword evidence="14" id="KW-1185">Reference proteome</keyword>
<evidence type="ECO:0000256" key="9">
    <source>
        <dbReference type="PROSITE-ProRule" id="PRU01363"/>
    </source>
</evidence>
<dbReference type="GO" id="GO:0004312">
    <property type="term" value="F:fatty acid synthase activity"/>
    <property type="evidence" value="ECO:0007669"/>
    <property type="project" value="TreeGrafter"/>
</dbReference>
<dbReference type="PROSITE" id="PS52004">
    <property type="entry name" value="KS3_2"/>
    <property type="match status" value="1"/>
</dbReference>
<dbReference type="Gene3D" id="3.30.70.3290">
    <property type="match status" value="1"/>
</dbReference>
<evidence type="ECO:0000256" key="2">
    <source>
        <dbReference type="ARBA" id="ARBA00022450"/>
    </source>
</evidence>
<dbReference type="SUPFAM" id="SSF55048">
    <property type="entry name" value="Probable ACP-binding domain of malonyl-CoA ACP transacylase"/>
    <property type="match status" value="1"/>
</dbReference>
<gene>
    <name evidence="13" type="ORF">UV8b_03321</name>
</gene>
<evidence type="ECO:0000256" key="8">
    <source>
        <dbReference type="ARBA" id="ARBA00023315"/>
    </source>
</evidence>
<evidence type="ECO:0000256" key="3">
    <source>
        <dbReference type="ARBA" id="ARBA00022553"/>
    </source>
</evidence>
<organism evidence="13 14">
    <name type="scientific">Ustilaginoidea virens</name>
    <name type="common">Rice false smut fungus</name>
    <name type="synonym">Villosiclava virens</name>
    <dbReference type="NCBI Taxonomy" id="1159556"/>
    <lineage>
        <taxon>Eukaryota</taxon>
        <taxon>Fungi</taxon>
        <taxon>Dikarya</taxon>
        <taxon>Ascomycota</taxon>
        <taxon>Pezizomycotina</taxon>
        <taxon>Sordariomycetes</taxon>
        <taxon>Hypocreomycetidae</taxon>
        <taxon>Hypocreales</taxon>
        <taxon>Clavicipitaceae</taxon>
        <taxon>Ustilaginoidea</taxon>
    </lineage>
</organism>
<dbReference type="SUPFAM" id="SSF50129">
    <property type="entry name" value="GroES-like"/>
    <property type="match status" value="1"/>
</dbReference>
<keyword evidence="3" id="KW-0597">Phosphoprotein</keyword>
<evidence type="ECO:0000313" key="13">
    <source>
        <dbReference type="EMBL" id="QUC19080.1"/>
    </source>
</evidence>
<dbReference type="GeneID" id="66064099"/>
<dbReference type="SMART" id="SM00827">
    <property type="entry name" value="PKS_AT"/>
    <property type="match status" value="1"/>
</dbReference>
<evidence type="ECO:0000256" key="1">
    <source>
        <dbReference type="ARBA" id="ARBA00005179"/>
    </source>
</evidence>
<dbReference type="GO" id="GO:0006633">
    <property type="term" value="P:fatty acid biosynthetic process"/>
    <property type="evidence" value="ECO:0007669"/>
    <property type="project" value="TreeGrafter"/>
</dbReference>
<feature type="region of interest" description="N-terminal hotdog fold" evidence="9">
    <location>
        <begin position="948"/>
        <end position="1087"/>
    </location>
</feature>
<dbReference type="SUPFAM" id="SSF47336">
    <property type="entry name" value="ACP-like"/>
    <property type="match status" value="1"/>
</dbReference>
<evidence type="ECO:0008006" key="15">
    <source>
        <dbReference type="Google" id="ProtNLM"/>
    </source>
</evidence>
<dbReference type="InterPro" id="IPR016039">
    <property type="entry name" value="Thiolase-like"/>
</dbReference>
<dbReference type="GO" id="GO:0044550">
    <property type="term" value="P:secondary metabolite biosynthetic process"/>
    <property type="evidence" value="ECO:0007669"/>
    <property type="project" value="TreeGrafter"/>
</dbReference>
<dbReference type="SUPFAM" id="SSF52151">
    <property type="entry name" value="FabD/lysophospholipase-like"/>
    <property type="match status" value="1"/>
</dbReference>
<dbReference type="CDD" id="cd05195">
    <property type="entry name" value="enoyl_red"/>
    <property type="match status" value="1"/>
</dbReference>
<dbReference type="Gene3D" id="3.10.129.110">
    <property type="entry name" value="Polyketide synthase dehydratase"/>
    <property type="match status" value="1"/>
</dbReference>
<dbReference type="PANTHER" id="PTHR43775:SF29">
    <property type="entry name" value="ASPERFURANONE POLYKETIDE SYNTHASE AFOG-RELATED"/>
    <property type="match status" value="1"/>
</dbReference>
<evidence type="ECO:0000259" key="12">
    <source>
        <dbReference type="PROSITE" id="PS52019"/>
    </source>
</evidence>
<dbReference type="InterPro" id="IPR029063">
    <property type="entry name" value="SAM-dependent_MTases_sf"/>
</dbReference>
<keyword evidence="4" id="KW-0808">Transferase</keyword>
<dbReference type="OrthoDB" id="329835at2759"/>
<dbReference type="InterPro" id="IPR009081">
    <property type="entry name" value="PP-bd_ACP"/>
</dbReference>
<dbReference type="SMART" id="SM00825">
    <property type="entry name" value="PKS_KS"/>
    <property type="match status" value="1"/>
</dbReference>
<dbReference type="PROSITE" id="PS50075">
    <property type="entry name" value="CARRIER"/>
    <property type="match status" value="1"/>
</dbReference>
<dbReference type="InterPro" id="IPR036736">
    <property type="entry name" value="ACP-like_sf"/>
</dbReference>
<dbReference type="InterPro" id="IPR056501">
    <property type="entry name" value="NAD-bd_HRPKS_sdrA"/>
</dbReference>
<dbReference type="KEGG" id="uvi:66064099"/>
<feature type="active site" description="Proton acceptor; for dehydratase activity" evidence="9">
    <location>
        <position position="980"/>
    </location>
</feature>
<dbReference type="SMART" id="SM00826">
    <property type="entry name" value="PKS_DH"/>
    <property type="match status" value="1"/>
</dbReference>
<dbReference type="SMART" id="SM00822">
    <property type="entry name" value="PKS_KR"/>
    <property type="match status" value="1"/>
</dbReference>
<dbReference type="InterPro" id="IPR057326">
    <property type="entry name" value="KR_dom"/>
</dbReference>
<dbReference type="InterPro" id="IPR014043">
    <property type="entry name" value="Acyl_transferase_dom"/>
</dbReference>
<dbReference type="GO" id="GO:0031177">
    <property type="term" value="F:phosphopantetheine binding"/>
    <property type="evidence" value="ECO:0007669"/>
    <property type="project" value="InterPro"/>
</dbReference>
<dbReference type="PROSITE" id="PS52019">
    <property type="entry name" value="PKS_MFAS_DH"/>
    <property type="match status" value="1"/>
</dbReference>
<dbReference type="Pfam" id="PF02801">
    <property type="entry name" value="Ketoacyl-synt_C"/>
    <property type="match status" value="1"/>
</dbReference>
<evidence type="ECO:0000259" key="10">
    <source>
        <dbReference type="PROSITE" id="PS50075"/>
    </source>
</evidence>
<dbReference type="InterPro" id="IPR016036">
    <property type="entry name" value="Malonyl_transacylase_ACP-bd"/>
</dbReference>
<dbReference type="Pfam" id="PF23114">
    <property type="entry name" value="NAD-bd_HRPKS_sdrA"/>
    <property type="match status" value="1"/>
</dbReference>
<dbReference type="Gene3D" id="3.40.50.720">
    <property type="entry name" value="NAD(P)-binding Rossmann-like Domain"/>
    <property type="match status" value="2"/>
</dbReference>
<dbReference type="Gene3D" id="3.40.47.10">
    <property type="match status" value="1"/>
</dbReference>
<accession>A0A8E5HPN3</accession>
<feature type="domain" description="Ketosynthase family 3 (KS3)" evidence="11">
    <location>
        <begin position="14"/>
        <end position="436"/>
    </location>
</feature>
<sequence length="2413" mass="261362">MGSLGTGVKDGWTTEPIAIIGMSSKFAAEATNVESLWRMIAEGRSGWTPFPSSRFSSEGVYHPNNERLNTTHVKGAHFIAEDVGLFDAAFFSYSGETASSLDPQYRLQLESVYEALENAGLPMAQIAGSNTSVFTGVFVHDYRDGLLRDADNLPRLMATGTGVPMMSNRISHFFDLRGASMTIETACSSGMVAMHQAIQSLRTGEADMSIVGGANLTLNPDMFKALASSGFLSGDGKSYAFDARASGYGRGEGVATIVIKRLKDALEAGDPVRAVIRESMLNQDGKTETITTPSLEAQQELVRACYRKAGLDPRDTQYFEAHGTGTQAGDTVEARAIATVFAARRDPLLVGSVKTNLGHTEAASGLASIIKTVLALERGVIPPSINFEKPNPKFALDEWNLRIVRTLEKWPSAPVRRASINNFGYGGANAHIIIENVSSWMPSVVNGSPAYQENKGEESDESVVLVLSGKDEQACQRLVANLGEYLKLKTQRVADERRFLQSLAYTLGQRRTQFPWVAAQPVSITQGLGSVMESLESPKFKPVRSSRQPRIGMVFTGQGAQWHAMGRELINSYPVYRESLQVAEGYLREFGAKWSLLAELLREAHDSRINQVGLSTPICVAVQISLVHLLRDWGIAPVAVTSHSSGEIAAAYTVGALSYRAAMAYSYYRAVLASDDNLKGPVPGGMIAVGLGLQETEAYLERLTSGGKAVVACINSPSSITVAGDLDAVMELEQLATADGVFARRLKVETAWHSHHMSPIAEVYVEALDRIHQAKGNDDVSQKKAIAFSSPVTGGRVTSFSQIGHPKHWVKSLMQPVQFVSAFTDMVLGEAASGASNVDVIVEIGPHTALGGPIQQILCLPEFAHVKLPYFGSLVRNTNARESMRALAANLLQQGYPVDLSAVNFPYGRDRHVEIVTDLPPYPWNHQVKHWVEPRFNRALRERSQPPHDLLGSLLDGCNPEAPAWRHTLRISESPWARDHAIQSNIVYPAAGYISLAIEAVRQMSKLNLTADAEKIAGYRLRNVDFLQALMIEESADGIEMQTCLRPVNIKDIGSQGWKHFEVWTVTKDNRWTQHAKGLISIEIKGSSIGAAIIPKTQHGDIKGYTRHIFPTDLFSNLSALGIAHGPMFQNMKSIIQSGSESRSQVIMSIADTAVPNDLARDHVIHPVTLDSVITAPYSAVPGAAAREVAAKVPRSVGEFWISANISNKAGHRFNTHSSLLWDNVNGMAADVLVSNEDDGEVVLHMREFLYQSLGRSLSSQRAQTWETELCNKVDWSLDLSIKVPATLSTIKAELSFKDDPGTEWQLAGLLRHLVHKNPRARILQVGAGSGATTRRALEALGTAQFGGPNASLYQVTGKMSNFSEALREDLSPWNDILSFDSLDIEHDPVSQGFTASYDVVIASHLLHGATNISAVLHNIRGLLKPDGAVLLTEDKPDQLDQHLRENGFTGIDLELQHAASTSVTILSTATQPLALQVRVEPEKFVIVTSRKASPPSPEWLKNLRESIAACVRNAGDKLPIVQELECSSATAQWYADKISIFIGEVDEPILYELDSASLDGIRAMATGSKGLLWVTRGGAVDCERPDLGLAPGFVRALRNEYFGRKFLTLDLDPKGQLWSEAGVSAIAEVLRNAFGVPSEGASPTERTGTEFEFAERDGMILVPRLRHDFTKNQRISQPFSKLREPEQPLNQLLNQPDRPLRWHSDLNAFGDDLHAEGFLDILPPNFIEIEPKAHGVSLRSADDHASGLGFETAGIVTRIGSEAAAKGFSIGDRVISISMQSSFPSRAVAEWSSTAHMPDGFSFEEAASLPIAFLTAYHALVETARLRQSQSILVHSAAGHVGQAAVSIAQSLGAKVYATVASAEERHIVEERYGIPSDAIFSSQDASFVSATLAATQSRGVDVALNSLTGSLLQATFNLVAPLGHFIDIGGQDLERNSSLEMKPFARSISFSAVDLAVLLEHRKAHVHYCLEESMSLVQARSVKPAHPIKTYAISAMTDVARLPQSQLKVGKVVLTVDAESKVPVMPRVASASLSPDASYLIVGGNGGLGQSVAHWLVSRGARNIVLLSRSAAKSDKTGALAKELLEAGCDHVLPISCDVANEDDLASAIDTCGEEGLPPIRGVIHAAFVLQDSFVEKMTLDDYHYTTRSKVAGAWNLHNQFNLPGDLDFFVLFSSINGILGYASQAAYSAAGAYEDALAHWRVKHCRLPAVSIDLSVVNGVGYVAQADAAETLRKALVKAGRRVIDEHHVLASLEWAILHPHDAQFVVGGINSGPGSHWDVDGDLGRDMRLMPLKYRQPAESSQGLEEPGSDSLATRMGSCAKRDEAIHVVGAALADMLADMFLVPAEDIDLSESPSQQGIDSLVAVEVRNMLFSQAGAELSIFNIMQSPSLTKLAADVVDKSVHVEFVAA</sequence>
<dbReference type="GO" id="GO:0016491">
    <property type="term" value="F:oxidoreductase activity"/>
    <property type="evidence" value="ECO:0007669"/>
    <property type="project" value="UniProtKB-KW"/>
</dbReference>
<dbReference type="EMBL" id="CP072754">
    <property type="protein sequence ID" value="QUC19080.1"/>
    <property type="molecule type" value="Genomic_DNA"/>
</dbReference>
<dbReference type="CDD" id="cd02440">
    <property type="entry name" value="AdoMet_MTases"/>
    <property type="match status" value="1"/>
</dbReference>
<dbReference type="InterPro" id="IPR049900">
    <property type="entry name" value="PKS_mFAS_DH"/>
</dbReference>
<keyword evidence="8" id="KW-0012">Acyltransferase</keyword>
<feature type="domain" description="Carrier" evidence="10">
    <location>
        <begin position="2328"/>
        <end position="2405"/>
    </location>
</feature>
<evidence type="ECO:0000256" key="4">
    <source>
        <dbReference type="ARBA" id="ARBA00022679"/>
    </source>
</evidence>
<dbReference type="Pfam" id="PF00107">
    <property type="entry name" value="ADH_zinc_N"/>
    <property type="match status" value="1"/>
</dbReference>
<evidence type="ECO:0000259" key="11">
    <source>
        <dbReference type="PROSITE" id="PS52004"/>
    </source>
</evidence>
<dbReference type="Gene3D" id="1.10.1200.10">
    <property type="entry name" value="ACP-like"/>
    <property type="match status" value="1"/>
</dbReference>
<evidence type="ECO:0000313" key="14">
    <source>
        <dbReference type="Proteomes" id="UP000027002"/>
    </source>
</evidence>
<dbReference type="Pfam" id="PF00550">
    <property type="entry name" value="PP-binding"/>
    <property type="match status" value="1"/>
</dbReference>
<dbReference type="InterPro" id="IPR013149">
    <property type="entry name" value="ADH-like_C"/>
</dbReference>
<keyword evidence="2" id="KW-0596">Phosphopantetheine</keyword>
<dbReference type="Pfam" id="PF08659">
    <property type="entry name" value="KR"/>
    <property type="match status" value="1"/>
</dbReference>
<dbReference type="InterPro" id="IPR014031">
    <property type="entry name" value="Ketoacyl_synth_C"/>
</dbReference>
<evidence type="ECO:0000256" key="6">
    <source>
        <dbReference type="ARBA" id="ARBA00023002"/>
    </source>
</evidence>
<dbReference type="InterPro" id="IPR049552">
    <property type="entry name" value="PKS_DH_N"/>
</dbReference>
<keyword evidence="5" id="KW-0521">NADP</keyword>